<keyword evidence="4" id="KW-0676">Redox-active center</keyword>
<dbReference type="SUPFAM" id="SSF52833">
    <property type="entry name" value="Thioredoxin-like"/>
    <property type="match status" value="1"/>
</dbReference>
<dbReference type="GeneID" id="66117822"/>
<evidence type="ECO:0000313" key="6">
    <source>
        <dbReference type="EMBL" id="KAG7194768.1"/>
    </source>
</evidence>
<dbReference type="PRINTS" id="PR00160">
    <property type="entry name" value="GLUTAREDOXIN"/>
</dbReference>
<keyword evidence="1" id="KW-0813">Transport</keyword>
<sequence length="126" mass="14001">MLRTVINRSNYKFIQSRSYSNMVSASVKARVDELIKKPVFVASKTYCPYCKAAKATLGQMIPNLDDYIIELDTDSDGEEIQEYLRELTGQRTVPNIMVGGEHLGGNSDIQALNLKGSLKTKIKAAL</sequence>
<dbReference type="PROSITE" id="PS51354">
    <property type="entry name" value="GLUTAREDOXIN_2"/>
    <property type="match status" value="1"/>
</dbReference>
<dbReference type="Pfam" id="PF00462">
    <property type="entry name" value="Glutaredoxin"/>
    <property type="match status" value="1"/>
</dbReference>
<dbReference type="PANTHER" id="PTHR45694:SF18">
    <property type="entry name" value="GLUTAREDOXIN-1-RELATED"/>
    <property type="match status" value="1"/>
</dbReference>
<keyword evidence="3" id="KW-1015">Disulfide bond</keyword>
<name>A0A9P7VB59_9ASCO</name>
<proteinExistence type="predicted"/>
<dbReference type="GO" id="GO:0015038">
    <property type="term" value="F:glutathione disulfide oxidoreductase activity"/>
    <property type="evidence" value="ECO:0007669"/>
    <property type="project" value="TreeGrafter"/>
</dbReference>
<evidence type="ECO:0000256" key="2">
    <source>
        <dbReference type="ARBA" id="ARBA00022982"/>
    </source>
</evidence>
<dbReference type="AlphaFoldDB" id="A0A9P7VB59"/>
<accession>A0A9P7VB59</accession>
<dbReference type="GO" id="GO:0005737">
    <property type="term" value="C:cytoplasm"/>
    <property type="evidence" value="ECO:0007669"/>
    <property type="project" value="TreeGrafter"/>
</dbReference>
<dbReference type="InterPro" id="IPR036249">
    <property type="entry name" value="Thioredoxin-like_sf"/>
</dbReference>
<dbReference type="Gene3D" id="3.40.30.10">
    <property type="entry name" value="Glutaredoxin"/>
    <property type="match status" value="1"/>
</dbReference>
<dbReference type="GO" id="GO:0005634">
    <property type="term" value="C:nucleus"/>
    <property type="evidence" value="ECO:0007669"/>
    <property type="project" value="TreeGrafter"/>
</dbReference>
<dbReference type="InterPro" id="IPR014025">
    <property type="entry name" value="Glutaredoxin_subgr"/>
</dbReference>
<organism evidence="6 7">
    <name type="scientific">Scheffersomyces spartinae</name>
    <dbReference type="NCBI Taxonomy" id="45513"/>
    <lineage>
        <taxon>Eukaryota</taxon>
        <taxon>Fungi</taxon>
        <taxon>Dikarya</taxon>
        <taxon>Ascomycota</taxon>
        <taxon>Saccharomycotina</taxon>
        <taxon>Pichiomycetes</taxon>
        <taxon>Debaryomycetaceae</taxon>
        <taxon>Scheffersomyces</taxon>
    </lineage>
</organism>
<evidence type="ECO:0000256" key="4">
    <source>
        <dbReference type="ARBA" id="ARBA00023284"/>
    </source>
</evidence>
<dbReference type="CDD" id="cd03419">
    <property type="entry name" value="GRX_GRXh_1_2_like"/>
    <property type="match status" value="1"/>
</dbReference>
<reference evidence="6" key="1">
    <citation type="submission" date="2021-03" db="EMBL/GenBank/DDBJ databases">
        <authorList>
            <person name="Palmer J.M."/>
        </authorList>
    </citation>
    <scope>NUCLEOTIDE SEQUENCE</scope>
    <source>
        <strain evidence="6">ARV_011</strain>
    </source>
</reference>
<dbReference type="InterPro" id="IPR002109">
    <property type="entry name" value="Glutaredoxin"/>
</dbReference>
<dbReference type="PANTHER" id="PTHR45694">
    <property type="entry name" value="GLUTAREDOXIN 2"/>
    <property type="match status" value="1"/>
</dbReference>
<evidence type="ECO:0000259" key="5">
    <source>
        <dbReference type="Pfam" id="PF00462"/>
    </source>
</evidence>
<dbReference type="OrthoDB" id="418495at2759"/>
<keyword evidence="2" id="KW-0249">Electron transport</keyword>
<dbReference type="GO" id="GO:0034599">
    <property type="term" value="P:cellular response to oxidative stress"/>
    <property type="evidence" value="ECO:0007669"/>
    <property type="project" value="TreeGrafter"/>
</dbReference>
<comment type="caution">
    <text evidence="6">The sequence shown here is derived from an EMBL/GenBank/DDBJ whole genome shotgun (WGS) entry which is preliminary data.</text>
</comment>
<keyword evidence="7" id="KW-1185">Reference proteome</keyword>
<evidence type="ECO:0000256" key="1">
    <source>
        <dbReference type="ARBA" id="ARBA00022448"/>
    </source>
</evidence>
<evidence type="ECO:0000256" key="3">
    <source>
        <dbReference type="ARBA" id="ARBA00023157"/>
    </source>
</evidence>
<dbReference type="NCBIfam" id="TIGR02180">
    <property type="entry name" value="GRX_euk"/>
    <property type="match status" value="1"/>
</dbReference>
<dbReference type="Proteomes" id="UP000790833">
    <property type="component" value="Unassembled WGS sequence"/>
</dbReference>
<dbReference type="PROSITE" id="PS00195">
    <property type="entry name" value="GLUTAREDOXIN_1"/>
    <property type="match status" value="1"/>
</dbReference>
<evidence type="ECO:0000313" key="7">
    <source>
        <dbReference type="Proteomes" id="UP000790833"/>
    </source>
</evidence>
<gene>
    <name evidence="6" type="primary">GRX2</name>
    <name evidence="6" type="ORF">KQ657_004448</name>
</gene>
<feature type="domain" description="Glutaredoxin" evidence="5">
    <location>
        <begin position="39"/>
        <end position="102"/>
    </location>
</feature>
<dbReference type="InterPro" id="IPR011899">
    <property type="entry name" value="Glutaredoxin_euk/vir"/>
</dbReference>
<dbReference type="EMBL" id="JAHMUF010000006">
    <property type="protein sequence ID" value="KAG7194768.1"/>
    <property type="molecule type" value="Genomic_DNA"/>
</dbReference>
<dbReference type="RefSeq" id="XP_043050315.1">
    <property type="nucleotide sequence ID" value="XM_043195118.1"/>
</dbReference>
<protein>
    <submittedName>
        <fullName evidence="6">Glutaredoxin</fullName>
    </submittedName>
</protein>
<dbReference type="InterPro" id="IPR011767">
    <property type="entry name" value="GLR_AS"/>
</dbReference>